<reference evidence="3" key="1">
    <citation type="submission" date="2021-05" db="EMBL/GenBank/DDBJ databases">
        <authorList>
            <person name="Pietrasiak N."/>
            <person name="Ward R."/>
            <person name="Stajich J.E."/>
            <person name="Kurbessoian T."/>
        </authorList>
    </citation>
    <scope>NUCLEOTIDE SEQUENCE</scope>
    <source>
        <strain evidence="3">UHER 2000/2452</strain>
    </source>
</reference>
<evidence type="ECO:0000256" key="1">
    <source>
        <dbReference type="SAM" id="MobiDB-lite"/>
    </source>
</evidence>
<gene>
    <name evidence="3" type="ORF">KME15_01955</name>
</gene>
<evidence type="ECO:0000313" key="4">
    <source>
        <dbReference type="Proteomes" id="UP000757435"/>
    </source>
</evidence>
<keyword evidence="2" id="KW-0812">Transmembrane</keyword>
<accession>A0A951UKN3</accession>
<organism evidence="3 4">
    <name type="scientific">Drouetiella hepatica Uher 2000/2452</name>
    <dbReference type="NCBI Taxonomy" id="904376"/>
    <lineage>
        <taxon>Bacteria</taxon>
        <taxon>Bacillati</taxon>
        <taxon>Cyanobacteriota</taxon>
        <taxon>Cyanophyceae</taxon>
        <taxon>Oculatellales</taxon>
        <taxon>Oculatellaceae</taxon>
        <taxon>Drouetiella</taxon>
    </lineage>
</organism>
<evidence type="ECO:0000256" key="2">
    <source>
        <dbReference type="SAM" id="Phobius"/>
    </source>
</evidence>
<dbReference type="Proteomes" id="UP000757435">
    <property type="component" value="Unassembled WGS sequence"/>
</dbReference>
<name>A0A951UKN3_9CYAN</name>
<proteinExistence type="predicted"/>
<dbReference type="AlphaFoldDB" id="A0A951UKN3"/>
<feature type="compositionally biased region" description="Basic and acidic residues" evidence="1">
    <location>
        <begin position="45"/>
        <end position="57"/>
    </location>
</feature>
<comment type="caution">
    <text evidence="3">The sequence shown here is derived from an EMBL/GenBank/DDBJ whole genome shotgun (WGS) entry which is preliminary data.</text>
</comment>
<feature type="region of interest" description="Disordered" evidence="1">
    <location>
        <begin position="96"/>
        <end position="136"/>
    </location>
</feature>
<protein>
    <submittedName>
        <fullName evidence="3">Uncharacterized protein</fullName>
    </submittedName>
</protein>
<reference evidence="3" key="2">
    <citation type="journal article" date="2022" name="Microbiol. Resour. Announc.">
        <title>Metagenome Sequencing to Explore Phylogenomics of Terrestrial Cyanobacteria.</title>
        <authorList>
            <person name="Ward R.D."/>
            <person name="Stajich J.E."/>
            <person name="Johansen J.R."/>
            <person name="Huntemann M."/>
            <person name="Clum A."/>
            <person name="Foster B."/>
            <person name="Foster B."/>
            <person name="Roux S."/>
            <person name="Palaniappan K."/>
            <person name="Varghese N."/>
            <person name="Mukherjee S."/>
            <person name="Reddy T.B.K."/>
            <person name="Daum C."/>
            <person name="Copeland A."/>
            <person name="Chen I.A."/>
            <person name="Ivanova N.N."/>
            <person name="Kyrpides N.C."/>
            <person name="Shapiro N."/>
            <person name="Eloe-Fadrosh E.A."/>
            <person name="Pietrasiak N."/>
        </authorList>
    </citation>
    <scope>NUCLEOTIDE SEQUENCE</scope>
    <source>
        <strain evidence="3">UHER 2000/2452</strain>
    </source>
</reference>
<evidence type="ECO:0000313" key="3">
    <source>
        <dbReference type="EMBL" id="MBW4657410.1"/>
    </source>
</evidence>
<feature type="transmembrane region" description="Helical" evidence="2">
    <location>
        <begin position="17"/>
        <end position="39"/>
    </location>
</feature>
<keyword evidence="2" id="KW-1133">Transmembrane helix</keyword>
<feature type="compositionally biased region" description="Pro residues" evidence="1">
    <location>
        <begin position="97"/>
        <end position="112"/>
    </location>
</feature>
<keyword evidence="2" id="KW-0472">Membrane</keyword>
<feature type="compositionally biased region" description="Low complexity" evidence="1">
    <location>
        <begin position="70"/>
        <end position="80"/>
    </location>
</feature>
<sequence>MGTSPHAQRSGSLIRKLLFHPMTLISLILHGAILSLPLLPTAKKAEPVPEKEKEEKISLTSLLPPDAAKPRTASAPRPAAAVVRPATAASAAVSATAPPPISAPPVAPPPAAAAPSAAPSATPAPPPSIDFGGSGSVGLCPNPQAFNAAQIGSFFTDPANPDSPPAAGITKIDWKTKPLGDVQNDLQALAASSNSVLQPFGDFGGAPLFAFQAPQGSIFLSLVPGKGNASTMQVTWSGDPNQLPAGTAALTRAQVCQ</sequence>
<dbReference type="EMBL" id="JAHHHD010000001">
    <property type="protein sequence ID" value="MBW4657410.1"/>
    <property type="molecule type" value="Genomic_DNA"/>
</dbReference>
<feature type="region of interest" description="Disordered" evidence="1">
    <location>
        <begin position="45"/>
        <end position="80"/>
    </location>
</feature>